<evidence type="ECO:0000313" key="2">
    <source>
        <dbReference type="EMBL" id="SVE58640.1"/>
    </source>
</evidence>
<sequence>WSEPGGTMETAVFEGEKLVPGNSVPGPAIVETADTTVVVHPGQNLLVDQFGNIELTLEAEK</sequence>
<dbReference type="InterPro" id="IPR049517">
    <property type="entry name" value="ACX-like_C"/>
</dbReference>
<name>A0A383EQP1_9ZZZZ</name>
<dbReference type="AlphaFoldDB" id="A0A383EQP1"/>
<feature type="non-terminal residue" evidence="2">
    <location>
        <position position="1"/>
    </location>
</feature>
<dbReference type="Pfam" id="PF19278">
    <property type="entry name" value="Hydant_A_C"/>
    <property type="match status" value="1"/>
</dbReference>
<reference evidence="2" key="1">
    <citation type="submission" date="2018-05" db="EMBL/GenBank/DDBJ databases">
        <authorList>
            <person name="Lanie J.A."/>
            <person name="Ng W.-L."/>
            <person name="Kazmierczak K.M."/>
            <person name="Andrzejewski T.M."/>
            <person name="Davidsen T.M."/>
            <person name="Wayne K.J."/>
            <person name="Tettelin H."/>
            <person name="Glass J.I."/>
            <person name="Rusch D."/>
            <person name="Podicherti R."/>
            <person name="Tsui H.-C.T."/>
            <person name="Winkler M.E."/>
        </authorList>
    </citation>
    <scope>NUCLEOTIDE SEQUENCE</scope>
</reference>
<feature type="domain" description="Acetophenone carboxylase-like C-terminal" evidence="1">
    <location>
        <begin position="9"/>
        <end position="53"/>
    </location>
</feature>
<protein>
    <recommendedName>
        <fullName evidence="1">Acetophenone carboxylase-like C-terminal domain-containing protein</fullName>
    </recommendedName>
</protein>
<organism evidence="2">
    <name type="scientific">marine metagenome</name>
    <dbReference type="NCBI Taxonomy" id="408172"/>
    <lineage>
        <taxon>unclassified sequences</taxon>
        <taxon>metagenomes</taxon>
        <taxon>ecological metagenomes</taxon>
    </lineage>
</organism>
<proteinExistence type="predicted"/>
<dbReference type="EMBL" id="UINC01227661">
    <property type="protein sequence ID" value="SVE58640.1"/>
    <property type="molecule type" value="Genomic_DNA"/>
</dbReference>
<evidence type="ECO:0000259" key="1">
    <source>
        <dbReference type="Pfam" id="PF19278"/>
    </source>
</evidence>
<accession>A0A383EQP1</accession>
<gene>
    <name evidence="2" type="ORF">METZ01_LOCUS511494</name>
</gene>